<keyword evidence="2" id="KW-1185">Reference proteome</keyword>
<accession>A0ABT9YSX0</accession>
<protein>
    <recommendedName>
        <fullName evidence="3">DUF4651 domain-containing protein</fullName>
    </recommendedName>
</protein>
<evidence type="ECO:0000313" key="2">
    <source>
        <dbReference type="Proteomes" id="UP001223079"/>
    </source>
</evidence>
<evidence type="ECO:0000313" key="1">
    <source>
        <dbReference type="EMBL" id="MDQ0222855.1"/>
    </source>
</evidence>
<organism evidence="1 2">
    <name type="scientific">Streptococcus moroccensis</name>
    <dbReference type="NCBI Taxonomy" id="1451356"/>
    <lineage>
        <taxon>Bacteria</taxon>
        <taxon>Bacillati</taxon>
        <taxon>Bacillota</taxon>
        <taxon>Bacilli</taxon>
        <taxon>Lactobacillales</taxon>
        <taxon>Streptococcaceae</taxon>
        <taxon>Streptococcus</taxon>
    </lineage>
</organism>
<gene>
    <name evidence="1" type="ORF">J2S23_001413</name>
</gene>
<comment type="caution">
    <text evidence="1">The sequence shown here is derived from an EMBL/GenBank/DDBJ whole genome shotgun (WGS) entry which is preliminary data.</text>
</comment>
<dbReference type="InterPro" id="IPR028105">
    <property type="entry name" value="DUF4651"/>
</dbReference>
<reference evidence="1 2" key="1">
    <citation type="submission" date="2023-07" db="EMBL/GenBank/DDBJ databases">
        <title>Genomic Encyclopedia of Type Strains, Phase IV (KMG-IV): sequencing the most valuable type-strain genomes for metagenomic binning, comparative biology and taxonomic classification.</title>
        <authorList>
            <person name="Goeker M."/>
        </authorList>
    </citation>
    <scope>NUCLEOTIDE SEQUENCE [LARGE SCALE GENOMIC DNA]</scope>
    <source>
        <strain evidence="1 2">DSM 105143</strain>
    </source>
</reference>
<dbReference type="Gene3D" id="3.10.450.400">
    <property type="entry name" value="Uncharacterised protein PF15513, DUF4651"/>
    <property type="match status" value="1"/>
</dbReference>
<dbReference type="Pfam" id="PF15513">
    <property type="entry name" value="DUF4651"/>
    <property type="match status" value="1"/>
</dbReference>
<proteinExistence type="predicted"/>
<sequence length="96" mass="10760">MKRQKHTKLAIVIAGLGLAALALGAKVYLDEEREAYLSQIVHEVRDFFATIGSIATVYIDQTQSDKVQTKGGVIMDDGKVYRFDYLAGEIFYEEEV</sequence>
<dbReference type="EMBL" id="JAUSTM010000012">
    <property type="protein sequence ID" value="MDQ0222855.1"/>
    <property type="molecule type" value="Genomic_DNA"/>
</dbReference>
<dbReference type="Proteomes" id="UP001223079">
    <property type="component" value="Unassembled WGS sequence"/>
</dbReference>
<dbReference type="RefSeq" id="WP_307122031.1">
    <property type="nucleotide sequence ID" value="NZ_JAUSTM010000012.1"/>
</dbReference>
<name>A0ABT9YSX0_9STRE</name>
<evidence type="ECO:0008006" key="3">
    <source>
        <dbReference type="Google" id="ProtNLM"/>
    </source>
</evidence>